<feature type="compositionally biased region" description="Polar residues" evidence="1">
    <location>
        <begin position="201"/>
        <end position="217"/>
    </location>
</feature>
<dbReference type="STRING" id="86049.A0A1C1C841"/>
<reference evidence="3" key="1">
    <citation type="submission" date="2015-07" db="EMBL/GenBank/DDBJ databases">
        <authorList>
            <person name="Teixeira M.M."/>
            <person name="Souza R.C."/>
            <person name="Almeida L.G."/>
            <person name="Vicente V.A."/>
            <person name="de Hoog S."/>
            <person name="Bocca A.L."/>
            <person name="de Almeida S.R."/>
            <person name="Vasconcelos A.T."/>
            <person name="Felipe M.S."/>
        </authorList>
    </citation>
    <scope>NUCLEOTIDE SEQUENCE [LARGE SCALE GENOMIC DNA]</scope>
    <source>
        <strain evidence="3">KSF</strain>
    </source>
</reference>
<dbReference type="GO" id="GO:0007131">
    <property type="term" value="P:reciprocal meiotic recombination"/>
    <property type="evidence" value="ECO:0007669"/>
    <property type="project" value="InterPro"/>
</dbReference>
<dbReference type="AlphaFoldDB" id="A0A1C1C841"/>
<dbReference type="VEuPathDB" id="FungiDB:CLCR_06259"/>
<comment type="caution">
    <text evidence="2">The sequence shown here is derived from an EMBL/GenBank/DDBJ whole genome shotgun (WGS) entry which is preliminary data.</text>
</comment>
<accession>A0A1C1C841</accession>
<organism evidence="2 3">
    <name type="scientific">Cladophialophora carrionii</name>
    <dbReference type="NCBI Taxonomy" id="86049"/>
    <lineage>
        <taxon>Eukaryota</taxon>
        <taxon>Fungi</taxon>
        <taxon>Dikarya</taxon>
        <taxon>Ascomycota</taxon>
        <taxon>Pezizomycotina</taxon>
        <taxon>Eurotiomycetes</taxon>
        <taxon>Chaetothyriomycetidae</taxon>
        <taxon>Chaetothyriales</taxon>
        <taxon>Herpotrichiellaceae</taxon>
        <taxon>Cladophialophora</taxon>
    </lineage>
</organism>
<evidence type="ECO:0000313" key="3">
    <source>
        <dbReference type="Proteomes" id="UP000094526"/>
    </source>
</evidence>
<name>A0A1C1C841_9EURO</name>
<evidence type="ECO:0000313" key="2">
    <source>
        <dbReference type="EMBL" id="OCT44618.1"/>
    </source>
</evidence>
<evidence type="ECO:0000256" key="1">
    <source>
        <dbReference type="SAM" id="MobiDB-lite"/>
    </source>
</evidence>
<dbReference type="PANTHER" id="PTHR14305">
    <property type="entry name" value="E3 UBIQUITIN-PROTEIN LIGASE CCNB1IP1"/>
    <property type="match status" value="1"/>
</dbReference>
<dbReference type="EMBL" id="LGRB01000020">
    <property type="protein sequence ID" value="OCT44618.1"/>
    <property type="molecule type" value="Genomic_DNA"/>
</dbReference>
<dbReference type="OrthoDB" id="441210at2759"/>
<protein>
    <submittedName>
        <fullName evidence="2">E3 ubiquitin-protein ligase CCNP1IP1</fullName>
    </submittedName>
</protein>
<proteinExistence type="predicted"/>
<dbReference type="VEuPathDB" id="FungiDB:G647_07290"/>
<dbReference type="InterPro" id="IPR042448">
    <property type="entry name" value="CCNB1IP1"/>
</dbReference>
<dbReference type="Proteomes" id="UP000094526">
    <property type="component" value="Unassembled WGS sequence"/>
</dbReference>
<sequence>MPVFSVWVFDLTPDSAYQQYIAKRQMQKCQQLRSEADKIAHDANLRIQALEAQVQARTVADISTDLISDRQSMYQKYADLNSQFQEKCKKQQQTQRLYDAIKQKVLLERMGAAANNDVDHTLDSIRVIPSLDKVQHGRESRQGFRASEHRDTAERVVPHTRTMPAELERLHPHQRSGASVAGSQGERMKMPPPGETRSSKTRMYSTTPMAVADSSSKLGHLGHAFAQSNLTS</sequence>
<keyword evidence="3" id="KW-1185">Reference proteome</keyword>
<dbReference type="GO" id="GO:0000795">
    <property type="term" value="C:synaptonemal complex"/>
    <property type="evidence" value="ECO:0007669"/>
    <property type="project" value="InterPro"/>
</dbReference>
<dbReference type="GO" id="GO:0061630">
    <property type="term" value="F:ubiquitin protein ligase activity"/>
    <property type="evidence" value="ECO:0007669"/>
    <property type="project" value="InterPro"/>
</dbReference>
<dbReference type="PANTHER" id="PTHR14305:SF0">
    <property type="entry name" value="E3 UBIQUITIN-PROTEIN LIGASE CCNB1IP1"/>
    <property type="match status" value="1"/>
</dbReference>
<gene>
    <name evidence="2" type="ORF">CLCR_06259</name>
</gene>
<feature type="region of interest" description="Disordered" evidence="1">
    <location>
        <begin position="134"/>
        <end position="153"/>
    </location>
</feature>
<feature type="region of interest" description="Disordered" evidence="1">
    <location>
        <begin position="169"/>
        <end position="219"/>
    </location>
</feature>